<organism evidence="3 5">
    <name type="scientific">Rotaria sordida</name>
    <dbReference type="NCBI Taxonomy" id="392033"/>
    <lineage>
        <taxon>Eukaryota</taxon>
        <taxon>Metazoa</taxon>
        <taxon>Spiralia</taxon>
        <taxon>Gnathifera</taxon>
        <taxon>Rotifera</taxon>
        <taxon>Eurotatoria</taxon>
        <taxon>Bdelloidea</taxon>
        <taxon>Philodinida</taxon>
        <taxon>Philodinidae</taxon>
        <taxon>Rotaria</taxon>
    </lineage>
</organism>
<sequence length="196" mass="22669">MASKCRMFKVNISNIINVELIAKSECNCERMAELMASVEGKSKLNDTSVVLFSLGTNDIAQLGVDLTLKRCQWLIEYTRRNFSGIQTIGWMKLSPRWKPSRFFSGHEFANLHHEFNDRLYVLSKEINIDVIDAKLQTEDIRVQDGLHPTLSSGRQKFENVQQQWFAQQAMHVSKTTVQQLQQQQHNRRTIITTTII</sequence>
<dbReference type="EMBL" id="CAJNOH010000813">
    <property type="protein sequence ID" value="CAF1129063.1"/>
    <property type="molecule type" value="Genomic_DNA"/>
</dbReference>
<comment type="caution">
    <text evidence="3">The sequence shown here is derived from an EMBL/GenBank/DDBJ whole genome shotgun (WGS) entry which is preliminary data.</text>
</comment>
<dbReference type="EMBL" id="CAJNOL010001402">
    <property type="protein sequence ID" value="CAF1352380.1"/>
    <property type="molecule type" value="Genomic_DNA"/>
</dbReference>
<accession>A0A815HIU5</accession>
<protein>
    <recommendedName>
        <fullName evidence="6">SGNH hydrolase-type esterase domain-containing protein</fullName>
    </recommendedName>
</protein>
<evidence type="ECO:0000313" key="4">
    <source>
        <dbReference type="EMBL" id="CAF3741430.1"/>
    </source>
</evidence>
<evidence type="ECO:0008006" key="6">
    <source>
        <dbReference type="Google" id="ProtNLM"/>
    </source>
</evidence>
<dbReference type="Gene3D" id="3.40.50.1110">
    <property type="entry name" value="SGNH hydrolase"/>
    <property type="match status" value="1"/>
</dbReference>
<dbReference type="EMBL" id="CAJNOT010001168">
    <property type="protein sequence ID" value="CAF1157400.1"/>
    <property type="molecule type" value="Genomic_DNA"/>
</dbReference>
<reference evidence="3" key="1">
    <citation type="submission" date="2021-02" db="EMBL/GenBank/DDBJ databases">
        <authorList>
            <person name="Nowell W R."/>
        </authorList>
    </citation>
    <scope>NUCLEOTIDE SEQUENCE</scope>
</reference>
<evidence type="ECO:0000313" key="2">
    <source>
        <dbReference type="EMBL" id="CAF1157400.1"/>
    </source>
</evidence>
<dbReference type="Proteomes" id="UP000663836">
    <property type="component" value="Unassembled WGS sequence"/>
</dbReference>
<dbReference type="SUPFAM" id="SSF52266">
    <property type="entry name" value="SGNH hydrolase"/>
    <property type="match status" value="1"/>
</dbReference>
<evidence type="ECO:0000313" key="5">
    <source>
        <dbReference type="Proteomes" id="UP000663870"/>
    </source>
</evidence>
<dbReference type="InterPro" id="IPR036514">
    <property type="entry name" value="SGNH_hydro_sf"/>
</dbReference>
<name>A0A815HIU5_9BILA</name>
<keyword evidence="5" id="KW-1185">Reference proteome</keyword>
<proteinExistence type="predicted"/>
<dbReference type="AlphaFoldDB" id="A0A815HIU5"/>
<dbReference type="Proteomes" id="UP000663854">
    <property type="component" value="Unassembled WGS sequence"/>
</dbReference>
<dbReference type="EMBL" id="CAJOBD010000962">
    <property type="protein sequence ID" value="CAF3741430.1"/>
    <property type="molecule type" value="Genomic_DNA"/>
</dbReference>
<evidence type="ECO:0000313" key="1">
    <source>
        <dbReference type="EMBL" id="CAF1129063.1"/>
    </source>
</evidence>
<evidence type="ECO:0000313" key="3">
    <source>
        <dbReference type="EMBL" id="CAF1352380.1"/>
    </source>
</evidence>
<gene>
    <name evidence="4" type="ORF">JBS370_LOCUS12022</name>
    <name evidence="3" type="ORF">JXQ802_LOCUS32165</name>
    <name evidence="1" type="ORF">PYM288_LOCUS21111</name>
    <name evidence="2" type="ORF">ZHD862_LOCUS20495</name>
</gene>
<dbReference type="Proteomes" id="UP000663864">
    <property type="component" value="Unassembled WGS sequence"/>
</dbReference>
<dbReference type="Proteomes" id="UP000663870">
    <property type="component" value="Unassembled WGS sequence"/>
</dbReference>